<dbReference type="EMBL" id="KN716256">
    <property type="protein sequence ID" value="KJH48770.1"/>
    <property type="molecule type" value="Genomic_DNA"/>
</dbReference>
<protein>
    <submittedName>
        <fullName evidence="3">Carbonate dehydratase, eukaryotic-type</fullName>
    </submittedName>
</protein>
<reference evidence="3 4" key="1">
    <citation type="submission" date="2013-11" db="EMBL/GenBank/DDBJ databases">
        <title>Draft genome of the bovine lungworm Dictyocaulus viviparus.</title>
        <authorList>
            <person name="Mitreva M."/>
        </authorList>
    </citation>
    <scope>NUCLEOTIDE SEQUENCE [LARGE SCALE GENOMIC DNA]</scope>
    <source>
        <strain evidence="3 4">HannoverDv2000</strain>
    </source>
</reference>
<dbReference type="SMART" id="SM01057">
    <property type="entry name" value="Carb_anhydrase"/>
    <property type="match status" value="1"/>
</dbReference>
<dbReference type="InterPro" id="IPR001148">
    <property type="entry name" value="CA_dom"/>
</dbReference>
<name>A0A0D8XWA5_DICVI</name>
<evidence type="ECO:0000259" key="2">
    <source>
        <dbReference type="PROSITE" id="PS51144"/>
    </source>
</evidence>
<comment type="similarity">
    <text evidence="1">Belongs to the alpha-carbonic anhydrase family.</text>
</comment>
<dbReference type="AlphaFoldDB" id="A0A0D8XWA5"/>
<dbReference type="STRING" id="29172.A0A0D8XWA5"/>
<sequence>MPNRRDRRQSLVVTKSLRRTRNTTSVKKLQVRIAKEKRKQNSEILENFISNRRQSPIDIKSDVICYDPDNCKPDSLNISYTIGDCHEVICTTTGFRVNVGVNCCTTLKASHLPGTYELTQFHAHWSNDGSVGSEHLLDGKAMSGEVHFVFWNTKYASLTVAAEQEDGLAVVGVFLNEGEHSVGYAPLFDAIEKAIDSAGPIPMPRDFILEQLLPPPDQRDYITYLGSLTTPPYSETVIWTVLTTPVEVSRDQMDILRKIVSSNYRECQELYDREVRASPNAKV</sequence>
<dbReference type="CDD" id="cd00326">
    <property type="entry name" value="alpha_CA"/>
    <property type="match status" value="1"/>
</dbReference>
<dbReference type="GO" id="GO:0004089">
    <property type="term" value="F:carbonate dehydratase activity"/>
    <property type="evidence" value="ECO:0007669"/>
    <property type="project" value="InterPro"/>
</dbReference>
<keyword evidence="4" id="KW-1185">Reference proteome</keyword>
<gene>
    <name evidence="3" type="ORF">DICVIV_05095</name>
</gene>
<dbReference type="PROSITE" id="PS51144">
    <property type="entry name" value="ALPHA_CA_2"/>
    <property type="match status" value="1"/>
</dbReference>
<dbReference type="GO" id="GO:0005737">
    <property type="term" value="C:cytoplasm"/>
    <property type="evidence" value="ECO:0007669"/>
    <property type="project" value="TreeGrafter"/>
</dbReference>
<proteinExistence type="inferred from homology"/>
<feature type="domain" description="Alpha-carbonic anhydrase" evidence="2">
    <location>
        <begin position="31"/>
        <end position="283"/>
    </location>
</feature>
<accession>A0A0D8XWA5</accession>
<evidence type="ECO:0000313" key="3">
    <source>
        <dbReference type="EMBL" id="KJH48770.1"/>
    </source>
</evidence>
<dbReference type="Proteomes" id="UP000053766">
    <property type="component" value="Unassembled WGS sequence"/>
</dbReference>
<dbReference type="PANTHER" id="PTHR18952:SF124">
    <property type="entry name" value="CARBONIC ANHYDRASE 7"/>
    <property type="match status" value="1"/>
</dbReference>
<dbReference type="SUPFAM" id="SSF51069">
    <property type="entry name" value="Carbonic anhydrase"/>
    <property type="match status" value="1"/>
</dbReference>
<dbReference type="OrthoDB" id="429145at2759"/>
<evidence type="ECO:0000256" key="1">
    <source>
        <dbReference type="ARBA" id="ARBA00010718"/>
    </source>
</evidence>
<dbReference type="InterPro" id="IPR036398">
    <property type="entry name" value="CA_dom_sf"/>
</dbReference>
<dbReference type="PANTHER" id="PTHR18952">
    <property type="entry name" value="CARBONIC ANHYDRASE"/>
    <property type="match status" value="1"/>
</dbReference>
<organism evidence="3 4">
    <name type="scientific">Dictyocaulus viviparus</name>
    <name type="common">Bovine lungworm</name>
    <dbReference type="NCBI Taxonomy" id="29172"/>
    <lineage>
        <taxon>Eukaryota</taxon>
        <taxon>Metazoa</taxon>
        <taxon>Ecdysozoa</taxon>
        <taxon>Nematoda</taxon>
        <taxon>Chromadorea</taxon>
        <taxon>Rhabditida</taxon>
        <taxon>Rhabditina</taxon>
        <taxon>Rhabditomorpha</taxon>
        <taxon>Strongyloidea</taxon>
        <taxon>Metastrongylidae</taxon>
        <taxon>Dictyocaulus</taxon>
    </lineage>
</organism>
<dbReference type="InterPro" id="IPR023561">
    <property type="entry name" value="Carbonic_anhydrase_a-class"/>
</dbReference>
<evidence type="ECO:0000313" key="4">
    <source>
        <dbReference type="Proteomes" id="UP000053766"/>
    </source>
</evidence>
<dbReference type="Pfam" id="PF00194">
    <property type="entry name" value="Carb_anhydrase"/>
    <property type="match status" value="1"/>
</dbReference>
<dbReference type="GO" id="GO:0008270">
    <property type="term" value="F:zinc ion binding"/>
    <property type="evidence" value="ECO:0007669"/>
    <property type="project" value="InterPro"/>
</dbReference>
<dbReference type="Gene3D" id="3.10.200.10">
    <property type="entry name" value="Alpha carbonic anhydrase"/>
    <property type="match status" value="1"/>
</dbReference>
<reference evidence="4" key="2">
    <citation type="journal article" date="2016" name="Sci. Rep.">
        <title>Dictyocaulus viviparus genome, variome and transcriptome elucidate lungworm biology and support future intervention.</title>
        <authorList>
            <person name="McNulty S.N."/>
            <person name="Strube C."/>
            <person name="Rosa B.A."/>
            <person name="Martin J.C."/>
            <person name="Tyagi R."/>
            <person name="Choi Y.J."/>
            <person name="Wang Q."/>
            <person name="Hallsworth Pepin K."/>
            <person name="Zhang X."/>
            <person name="Ozersky P."/>
            <person name="Wilson R.K."/>
            <person name="Sternberg P.W."/>
            <person name="Gasser R.B."/>
            <person name="Mitreva M."/>
        </authorList>
    </citation>
    <scope>NUCLEOTIDE SEQUENCE [LARGE SCALE GENOMIC DNA]</scope>
    <source>
        <strain evidence="4">HannoverDv2000</strain>
    </source>
</reference>